<keyword evidence="1" id="KW-0472">Membrane</keyword>
<dbReference type="Pfam" id="PF12841">
    <property type="entry name" value="YvrJ"/>
    <property type="match status" value="1"/>
</dbReference>
<organism evidence="2 3">
    <name type="scientific">Anoxynatronum sibiricum</name>
    <dbReference type="NCBI Taxonomy" id="210623"/>
    <lineage>
        <taxon>Bacteria</taxon>
        <taxon>Bacillati</taxon>
        <taxon>Bacillota</taxon>
        <taxon>Clostridia</taxon>
        <taxon>Eubacteriales</taxon>
        <taxon>Clostridiaceae</taxon>
        <taxon>Anoxynatronum</taxon>
    </lineage>
</organism>
<gene>
    <name evidence="2" type="ORF">AAIG11_11255</name>
</gene>
<keyword evidence="1" id="KW-0812">Transmembrane</keyword>
<comment type="caution">
    <text evidence="2">The sequence shown here is derived from an EMBL/GenBank/DDBJ whole genome shotgun (WGS) entry which is preliminary data.</text>
</comment>
<evidence type="ECO:0000313" key="2">
    <source>
        <dbReference type="EMBL" id="MEN1761057.1"/>
    </source>
</evidence>
<sequence length="50" mass="5513">MNEFLTPVANVGFPIVLSIYLLVRLEGKIESLSDSVHELAKSITVLGNRE</sequence>
<reference evidence="2 3" key="1">
    <citation type="submission" date="2024-04" db="EMBL/GenBank/DDBJ databases">
        <title>Genome sequencing and metabolic network reconstruction of aminoacids and betaine degradation by Anoxynatronum sibiricum.</title>
        <authorList>
            <person name="Detkova E.N."/>
            <person name="Boltjanskaja Y.V."/>
            <person name="Mardanov A.V."/>
            <person name="Kevbrin V."/>
        </authorList>
    </citation>
    <scope>NUCLEOTIDE SEQUENCE [LARGE SCALE GENOMIC DNA]</scope>
    <source>
        <strain evidence="2 3">Z-7981</strain>
    </source>
</reference>
<evidence type="ECO:0000313" key="3">
    <source>
        <dbReference type="Proteomes" id="UP001407405"/>
    </source>
</evidence>
<name>A0ABU9VV89_9CLOT</name>
<keyword evidence="1" id="KW-1133">Transmembrane helix</keyword>
<proteinExistence type="predicted"/>
<accession>A0ABU9VV89</accession>
<keyword evidence="3" id="KW-1185">Reference proteome</keyword>
<dbReference type="Proteomes" id="UP001407405">
    <property type="component" value="Unassembled WGS sequence"/>
</dbReference>
<evidence type="ECO:0000256" key="1">
    <source>
        <dbReference type="SAM" id="Phobius"/>
    </source>
</evidence>
<dbReference type="RefSeq" id="WP_343186374.1">
    <property type="nucleotide sequence ID" value="NZ_JBCITM010000011.1"/>
</dbReference>
<protein>
    <submittedName>
        <fullName evidence="2">YvrJ family protein</fullName>
    </submittedName>
</protein>
<dbReference type="EMBL" id="JBCITM010000011">
    <property type="protein sequence ID" value="MEN1761057.1"/>
    <property type="molecule type" value="Genomic_DNA"/>
</dbReference>
<dbReference type="InterPro" id="IPR024419">
    <property type="entry name" value="YvrJ"/>
</dbReference>
<feature type="transmembrane region" description="Helical" evidence="1">
    <location>
        <begin position="6"/>
        <end position="23"/>
    </location>
</feature>